<evidence type="ECO:0008006" key="2">
    <source>
        <dbReference type="Google" id="ProtNLM"/>
    </source>
</evidence>
<sequence>MAKVTDDFKVFTRLSIYVEDILSQTINYLTAKFSQSRAVFTSASPFGQLLLVVENLTQLVFYYIEDSITELNINEATRLTSIYSLATLAGHNPSRAVSASGEISLSTIAGAGDPPTDFVIIPNLTRIRCANNGLTYILDLPQDEIKFSFNGTNNGLRIGIRQGIIESQTVTAKGEPVESFAIGSPQNYYIDNFMVNVHVNGEKWTKYDSIIDMPRGEKAYLIKTGMTSGVDLFFGNGNYGKIPTRGASVLVEYLVTEGSNGNIRSNDLGSIKFEFVDTGFSILGDEIDLNEYIEISTSNAPFFGANAEDSKLTRLLAPKQSKSFALVNTDHYENALKKLKLFSIINVAIDDVDPRMINLFLIPDIRKTFSVAQDYFSASLDRFILNDYQKNQLLQYIEKSGSKLISTEVQIIDPIPSEYVINTSIIAFDDVSTDIIKRDILNNLGEYFIQNTRFTRIPKSDLIKIIEEVNGVDSVSINIICKKNEILKIQNPPASDIGIDEFNDIIVSYQEFPIIRGGFTDRYGNVYSIGITPDSLGPVNIQIKEIVPRPKKIN</sequence>
<gene>
    <name evidence="1" type="ORF">UFOVP972_4</name>
</gene>
<proteinExistence type="predicted"/>
<protein>
    <recommendedName>
        <fullName evidence="2">Baseplate wedge subunit</fullName>
    </recommendedName>
</protein>
<organism evidence="1">
    <name type="scientific">uncultured Caudovirales phage</name>
    <dbReference type="NCBI Taxonomy" id="2100421"/>
    <lineage>
        <taxon>Viruses</taxon>
        <taxon>Duplodnaviria</taxon>
        <taxon>Heunggongvirae</taxon>
        <taxon>Uroviricota</taxon>
        <taxon>Caudoviricetes</taxon>
        <taxon>Peduoviridae</taxon>
        <taxon>Maltschvirus</taxon>
        <taxon>Maltschvirus maltsch</taxon>
    </lineage>
</organism>
<accession>A0A6J5PUP7</accession>
<name>A0A6J5PUP7_9CAUD</name>
<evidence type="ECO:0000313" key="1">
    <source>
        <dbReference type="EMBL" id="CAB4173826.1"/>
    </source>
</evidence>
<reference evidence="1" key="1">
    <citation type="submission" date="2020-05" db="EMBL/GenBank/DDBJ databases">
        <authorList>
            <person name="Chiriac C."/>
            <person name="Salcher M."/>
            <person name="Ghai R."/>
            <person name="Kavagutti S V."/>
        </authorList>
    </citation>
    <scope>NUCLEOTIDE SEQUENCE</scope>
</reference>
<dbReference type="EMBL" id="LR796923">
    <property type="protein sequence ID" value="CAB4173826.1"/>
    <property type="molecule type" value="Genomic_DNA"/>
</dbReference>